<dbReference type="AlphaFoldDB" id="A0A0F9K9U2"/>
<comment type="caution">
    <text evidence="1">The sequence shown here is derived from an EMBL/GenBank/DDBJ whole genome shotgun (WGS) entry which is preliminary data.</text>
</comment>
<accession>A0A0F9K9U2</accession>
<organism evidence="1">
    <name type="scientific">marine sediment metagenome</name>
    <dbReference type="NCBI Taxonomy" id="412755"/>
    <lineage>
        <taxon>unclassified sequences</taxon>
        <taxon>metagenomes</taxon>
        <taxon>ecological metagenomes</taxon>
    </lineage>
</organism>
<gene>
    <name evidence="1" type="ORF">LCGC14_1729140</name>
</gene>
<evidence type="ECO:0000313" key="1">
    <source>
        <dbReference type="EMBL" id="KKM07913.1"/>
    </source>
</evidence>
<protein>
    <submittedName>
        <fullName evidence="1">Uncharacterized protein</fullName>
    </submittedName>
</protein>
<proteinExistence type="predicted"/>
<dbReference type="EMBL" id="LAZR01015669">
    <property type="protein sequence ID" value="KKM07913.1"/>
    <property type="molecule type" value="Genomic_DNA"/>
</dbReference>
<name>A0A0F9K9U2_9ZZZZ</name>
<reference evidence="1" key="1">
    <citation type="journal article" date="2015" name="Nature">
        <title>Complex archaea that bridge the gap between prokaryotes and eukaryotes.</title>
        <authorList>
            <person name="Spang A."/>
            <person name="Saw J.H."/>
            <person name="Jorgensen S.L."/>
            <person name="Zaremba-Niedzwiedzka K."/>
            <person name="Martijn J."/>
            <person name="Lind A.E."/>
            <person name="van Eijk R."/>
            <person name="Schleper C."/>
            <person name="Guy L."/>
            <person name="Ettema T.J."/>
        </authorList>
    </citation>
    <scope>NUCLEOTIDE SEQUENCE</scope>
</reference>
<sequence length="107" mass="12218">MVDLYLGFRAEAACEALNTKLMIDFGYTPNIQAEKKTFRIFDVITHPDVAGRPGQINYLALIKTVPAWNGRTEENPKERSLKSSQVADLHDEDFWKAEGFFPKQVRT</sequence>